<evidence type="ECO:0000313" key="11">
    <source>
        <dbReference type="Proteomes" id="UP000593567"/>
    </source>
</evidence>
<dbReference type="GO" id="GO:0005524">
    <property type="term" value="F:ATP binding"/>
    <property type="evidence" value="ECO:0007669"/>
    <property type="project" value="UniProtKB-UniRule"/>
</dbReference>
<dbReference type="Proteomes" id="UP000593567">
    <property type="component" value="Unassembled WGS sequence"/>
</dbReference>
<dbReference type="Gene3D" id="1.10.10.820">
    <property type="match status" value="1"/>
</dbReference>
<dbReference type="SMART" id="SM00228">
    <property type="entry name" value="PDZ"/>
    <property type="match status" value="1"/>
</dbReference>
<reference evidence="10" key="1">
    <citation type="submission" date="2020-06" db="EMBL/GenBank/DDBJ databases">
        <title>Draft genome of Bugula neritina, a colonial animal packing powerful symbionts and potential medicines.</title>
        <authorList>
            <person name="Rayko M."/>
        </authorList>
    </citation>
    <scope>NUCLEOTIDE SEQUENCE [LARGE SCALE GENOMIC DNA]</scope>
    <source>
        <strain evidence="10">Kwan_BN1</strain>
    </source>
</reference>
<dbReference type="GO" id="GO:0007015">
    <property type="term" value="P:actin filament organization"/>
    <property type="evidence" value="ECO:0007669"/>
    <property type="project" value="TreeGrafter"/>
</dbReference>
<dbReference type="Gene3D" id="2.30.42.10">
    <property type="match status" value="1"/>
</dbReference>
<dbReference type="GO" id="GO:0000146">
    <property type="term" value="F:microfilament motor activity"/>
    <property type="evidence" value="ECO:0007669"/>
    <property type="project" value="TreeGrafter"/>
</dbReference>
<keyword evidence="11" id="KW-1185">Reference proteome</keyword>
<dbReference type="PRINTS" id="PR00193">
    <property type="entry name" value="MYOSINHEAVY"/>
</dbReference>
<dbReference type="SUPFAM" id="SSF90257">
    <property type="entry name" value="Myosin rod fragments"/>
    <property type="match status" value="1"/>
</dbReference>
<keyword evidence="2 6" id="KW-0067">ATP-binding</keyword>
<evidence type="ECO:0000256" key="7">
    <source>
        <dbReference type="SAM" id="Coils"/>
    </source>
</evidence>
<dbReference type="GO" id="GO:0016459">
    <property type="term" value="C:myosin complex"/>
    <property type="evidence" value="ECO:0007669"/>
    <property type="project" value="UniProtKB-KW"/>
</dbReference>
<dbReference type="Pfam" id="PF00063">
    <property type="entry name" value="Myosin_head"/>
    <property type="match status" value="2"/>
</dbReference>
<feature type="coiled-coil region" evidence="7">
    <location>
        <begin position="1113"/>
        <end position="1246"/>
    </location>
</feature>
<dbReference type="Gene3D" id="3.40.850.10">
    <property type="entry name" value="Kinesin motor domain"/>
    <property type="match status" value="1"/>
</dbReference>
<feature type="domain" description="Myosin motor" evidence="9">
    <location>
        <begin position="221"/>
        <end position="972"/>
    </location>
</feature>
<dbReference type="SUPFAM" id="SSF52540">
    <property type="entry name" value="P-loop containing nucleoside triphosphate hydrolases"/>
    <property type="match status" value="1"/>
</dbReference>
<evidence type="ECO:0008006" key="12">
    <source>
        <dbReference type="Google" id="ProtNLM"/>
    </source>
</evidence>
<protein>
    <recommendedName>
        <fullName evidence="12">Unconventional myosin-XVIIIa</fullName>
    </recommendedName>
</protein>
<dbReference type="InterPro" id="IPR057772">
    <property type="entry name" value="SH3_Myo18a"/>
</dbReference>
<proteinExistence type="inferred from homology"/>
<evidence type="ECO:0000256" key="5">
    <source>
        <dbReference type="ARBA" id="ARBA00023203"/>
    </source>
</evidence>
<comment type="similarity">
    <text evidence="6">Belongs to the TRAFAC class myosin-kinesin ATPase superfamily. Myosin family.</text>
</comment>
<dbReference type="InterPro" id="IPR001609">
    <property type="entry name" value="Myosin_head_motor_dom-like"/>
</dbReference>
<comment type="caution">
    <text evidence="6">Lacks conserved residue(s) required for the propagation of feature annotation.</text>
</comment>
<dbReference type="Pfam" id="PF00595">
    <property type="entry name" value="PDZ"/>
    <property type="match status" value="1"/>
</dbReference>
<dbReference type="OrthoDB" id="2914378at2759"/>
<gene>
    <name evidence="10" type="ORF">EB796_022191</name>
</gene>
<dbReference type="GO" id="GO:0016020">
    <property type="term" value="C:membrane"/>
    <property type="evidence" value="ECO:0007669"/>
    <property type="project" value="TreeGrafter"/>
</dbReference>
<evidence type="ECO:0000313" key="10">
    <source>
        <dbReference type="EMBL" id="KAF6019499.1"/>
    </source>
</evidence>
<dbReference type="EMBL" id="VXIV02003224">
    <property type="protein sequence ID" value="KAF6019499.1"/>
    <property type="molecule type" value="Genomic_DNA"/>
</dbReference>
<dbReference type="GO" id="GO:0051015">
    <property type="term" value="F:actin filament binding"/>
    <property type="evidence" value="ECO:0007669"/>
    <property type="project" value="TreeGrafter"/>
</dbReference>
<evidence type="ECO:0000256" key="6">
    <source>
        <dbReference type="PROSITE-ProRule" id="PRU00782"/>
    </source>
</evidence>
<dbReference type="GO" id="GO:0005737">
    <property type="term" value="C:cytoplasm"/>
    <property type="evidence" value="ECO:0007669"/>
    <property type="project" value="TreeGrafter"/>
</dbReference>
<feature type="domain" description="PDZ" evidence="8">
    <location>
        <begin position="38"/>
        <end position="124"/>
    </location>
</feature>
<evidence type="ECO:0000256" key="1">
    <source>
        <dbReference type="ARBA" id="ARBA00022741"/>
    </source>
</evidence>
<evidence type="ECO:0000256" key="4">
    <source>
        <dbReference type="ARBA" id="ARBA00023175"/>
    </source>
</evidence>
<evidence type="ECO:0000256" key="2">
    <source>
        <dbReference type="ARBA" id="ARBA00022840"/>
    </source>
</evidence>
<keyword evidence="5 6" id="KW-0009">Actin-binding</keyword>
<dbReference type="PROSITE" id="PS50106">
    <property type="entry name" value="PDZ"/>
    <property type="match status" value="1"/>
</dbReference>
<dbReference type="InterPro" id="IPR027417">
    <property type="entry name" value="P-loop_NTPase"/>
</dbReference>
<keyword evidence="4 6" id="KW-0505">Motor protein</keyword>
<name>A0A7J7J003_BUGNE</name>
<dbReference type="InterPro" id="IPR036034">
    <property type="entry name" value="PDZ_sf"/>
</dbReference>
<dbReference type="PROSITE" id="PS51456">
    <property type="entry name" value="MYOSIN_MOTOR"/>
    <property type="match status" value="1"/>
</dbReference>
<keyword evidence="1 6" id="KW-0547">Nucleotide-binding</keyword>
<sequence length="1323" mass="149949">MNIAPPSVPPPASATEKVYDVDLKLPSITPAPPMETRRLVISRQPTGDFGFNLRWAPYTNIATGVTHHAVHAEPGSSGSKSGVIAGDRIVEINGKNVEECSRDVVIASIQQSPDPLNLVVQQLVGVSELHRLANPPVTALYVNNSPEFKVNNNGDVSPLINGHENSGEENYWLIHKGGYSSCKLIQSATTDGRCKVKLEQGGHILEVDENDLEKVNLPSLDRCEDLSSLAYLNESSLLHVLRQRYGSSLVHTVSGPSLLLINPNTSLNIYSHKVMQMVRACNYSELPPHVYSKAQYVYQEMITTCRDQCIVLSGRTGSGKSTSMRHMLNYYGHVYAGSQQLAIDEKYSSALTVLEALGNYSTQSNTNASGFVHHVTIDFDHYGFIASSSFQVSLLEKSRIVNIPKGETTFHIFQYVLYGLDNSQRQELHLLSNEGLIDTVYSPPSTVDPEDAVGNWNKLEHSLRMLSVTPEEIKAIQHVVAAIIHLRVAGVTKGSNNKTYFADPASAQNAANLLGVNAEDLAKSIFSYSPSTLSSQSNLRPSAVEETLSGGADALDEFIVGIYTQLLTLVVYLINRNLSTVTRNCTSITILDTPGFRDSTSQPATFNHLCYNYINERIQLLFYEKIFTENKERYIQENIEVELDDFTDRPEAMVNLLDKPSNQQQLLQGTGSANSRIDLSLIGRDESADLGLFWILDQMSMTPGATEEQFLDKVDLAHGRAVDQCEKLLTLHPHHPSLFSLNHYYGTAQVTYQCAGWLKTCRLYSNTEQASSLLQSSQKSSIAELFNLTSSSLVSSFTSGAGNMSTLHRSNSLRRQYVNQAGLKRKSQSMSVKYQMDSLLDKISKMAVHFVIHLVPNSQDRQRSHIGTAPLTGDMVLDVPYIRLQIRGMQLLPAVRFHRQGYPEHLTFNEFIRRYSLLCGEDASYSVPLVDQKAVVEEVLATAGVDKSQYRIGLSQVFIRPDTLAQLNRLRELRRSLYAIVIQKYIRRYLAQKAIVKLKLKHEAMRCIQKNIRINFKLEDWQWWKLYTKIKPLVNVQQTEETLKAKEAELFQLKSQLEKVENERNAYKKECARFEDEAVRFQSESVQERQVSRQAVELLEQETSSRLSLESQLNDVVVSHEDLQRKIELLEKENEELRQVHESYEESHHDVPDGSFITLSKYEHMVKENELRRRQLLTEHEEEIEEFKHTKHKLERQVQELVLEKNEQGQVIGNLKKKVQKYSNEAQDLKRQYEDSEARNFELEKRQRRFDSELQLKAGDMAGEKSMKAHLQKERDQLLTQKYSLTQQLEYNCYTAAWLMWLVLCAYSDSQSMPPHLISIIKD</sequence>
<evidence type="ECO:0000259" key="8">
    <source>
        <dbReference type="PROSITE" id="PS50106"/>
    </source>
</evidence>
<evidence type="ECO:0000256" key="3">
    <source>
        <dbReference type="ARBA" id="ARBA00023123"/>
    </source>
</evidence>
<keyword evidence="3 6" id="KW-0518">Myosin</keyword>
<dbReference type="Gene3D" id="1.20.120.720">
    <property type="entry name" value="Myosin VI head, motor domain, U50 subdomain"/>
    <property type="match status" value="1"/>
</dbReference>
<dbReference type="InterPro" id="IPR036961">
    <property type="entry name" value="Kinesin_motor_dom_sf"/>
</dbReference>
<organism evidence="10 11">
    <name type="scientific">Bugula neritina</name>
    <name type="common">Brown bryozoan</name>
    <name type="synonym">Sertularia neritina</name>
    <dbReference type="NCBI Taxonomy" id="10212"/>
    <lineage>
        <taxon>Eukaryota</taxon>
        <taxon>Metazoa</taxon>
        <taxon>Spiralia</taxon>
        <taxon>Lophotrochozoa</taxon>
        <taxon>Bryozoa</taxon>
        <taxon>Gymnolaemata</taxon>
        <taxon>Cheilostomatida</taxon>
        <taxon>Flustrina</taxon>
        <taxon>Buguloidea</taxon>
        <taxon>Bugulidae</taxon>
        <taxon>Bugula</taxon>
    </lineage>
</organism>
<dbReference type="Pfam" id="PF24556">
    <property type="entry name" value="SH3_Myosin-XVIIIa"/>
    <property type="match status" value="1"/>
</dbReference>
<dbReference type="PANTHER" id="PTHR13140">
    <property type="entry name" value="MYOSIN"/>
    <property type="match status" value="1"/>
</dbReference>
<feature type="binding site" evidence="6">
    <location>
        <begin position="314"/>
        <end position="321"/>
    </location>
    <ligand>
        <name>ATP</name>
        <dbReference type="ChEBI" id="CHEBI:30616"/>
    </ligand>
</feature>
<dbReference type="InterPro" id="IPR001478">
    <property type="entry name" value="PDZ"/>
</dbReference>
<dbReference type="PANTHER" id="PTHR13140:SF706">
    <property type="entry name" value="DILUTE CLASS UNCONVENTIONAL MYOSIN, ISOFORM C"/>
    <property type="match status" value="1"/>
</dbReference>
<evidence type="ECO:0000259" key="9">
    <source>
        <dbReference type="PROSITE" id="PS51456"/>
    </source>
</evidence>
<dbReference type="SUPFAM" id="SSF50156">
    <property type="entry name" value="PDZ domain-like"/>
    <property type="match status" value="1"/>
</dbReference>
<feature type="coiled-coil region" evidence="7">
    <location>
        <begin position="1036"/>
        <end position="1084"/>
    </location>
</feature>
<dbReference type="SMART" id="SM00242">
    <property type="entry name" value="MYSc"/>
    <property type="match status" value="1"/>
</dbReference>
<dbReference type="Gene3D" id="1.20.5.4820">
    <property type="match status" value="1"/>
</dbReference>
<dbReference type="Gene3D" id="1.20.58.530">
    <property type="match status" value="1"/>
</dbReference>
<comment type="caution">
    <text evidence="10">The sequence shown here is derived from an EMBL/GenBank/DDBJ whole genome shotgun (WGS) entry which is preliminary data.</text>
</comment>
<accession>A0A7J7J003</accession>
<keyword evidence="7" id="KW-0175">Coiled coil</keyword>